<dbReference type="EMBL" id="JANJYI010000001">
    <property type="protein sequence ID" value="KAK2663101.1"/>
    <property type="molecule type" value="Genomic_DNA"/>
</dbReference>
<evidence type="ECO:0000256" key="3">
    <source>
        <dbReference type="ARBA" id="ARBA00022833"/>
    </source>
</evidence>
<organism evidence="6 7">
    <name type="scientific">Dipteronia dyeriana</name>
    <dbReference type="NCBI Taxonomy" id="168575"/>
    <lineage>
        <taxon>Eukaryota</taxon>
        <taxon>Viridiplantae</taxon>
        <taxon>Streptophyta</taxon>
        <taxon>Embryophyta</taxon>
        <taxon>Tracheophyta</taxon>
        <taxon>Spermatophyta</taxon>
        <taxon>Magnoliopsida</taxon>
        <taxon>eudicotyledons</taxon>
        <taxon>Gunneridae</taxon>
        <taxon>Pentapetalae</taxon>
        <taxon>rosids</taxon>
        <taxon>malvids</taxon>
        <taxon>Sapindales</taxon>
        <taxon>Sapindaceae</taxon>
        <taxon>Hippocastanoideae</taxon>
        <taxon>Acereae</taxon>
        <taxon>Dipteronia</taxon>
    </lineage>
</organism>
<dbReference type="InterPro" id="IPR006564">
    <property type="entry name" value="Znf_PMZ"/>
</dbReference>
<sequence length="369" mass="43180">MNTRWTVSGLELYLIKVVRSVDLFDSLANQGPLYKGQMFKDKPILKQVVGSYAFGKRFEYRVSRSSNTRFTVQCSHRSCGWVLQAWKSNRGTFWHVKTFVNEHIYERNDNYNVEFKRVSAAVIGDLFTSKYRDPGHIIRPKDIISKMKEQHGIHLPYNKAYRSKEHTLNQRDDVISLYYYVTYAYRIKDFDRLIAELKETYSKVYDELQGVGIKKFSSSYCPRKRYFFMTTNIVESMNSCLVAIRKLPITGMTECIRDLLQRWLYDRRTNAREMYTYLTTFVDEYIKARTYTAQQCEIHPIHFNKFQVDDKWKETTVDLDECSCSCHEWDLDDLPCSYAMAVARKILLGLGTSLLGLGDSFPGLGLGES</sequence>
<dbReference type="SMART" id="SM00575">
    <property type="entry name" value="ZnF_PMZ"/>
    <property type="match status" value="1"/>
</dbReference>
<keyword evidence="2 4" id="KW-0863">Zinc-finger</keyword>
<evidence type="ECO:0000256" key="1">
    <source>
        <dbReference type="ARBA" id="ARBA00022723"/>
    </source>
</evidence>
<dbReference type="PROSITE" id="PS50966">
    <property type="entry name" value="ZF_SWIM"/>
    <property type="match status" value="1"/>
</dbReference>
<evidence type="ECO:0000259" key="5">
    <source>
        <dbReference type="PROSITE" id="PS50966"/>
    </source>
</evidence>
<dbReference type="AlphaFoldDB" id="A0AAE0CTQ5"/>
<evidence type="ECO:0000256" key="4">
    <source>
        <dbReference type="PROSITE-ProRule" id="PRU00325"/>
    </source>
</evidence>
<gene>
    <name evidence="6" type="ORF">Ddye_001675</name>
</gene>
<proteinExistence type="predicted"/>
<dbReference type="GO" id="GO:0008270">
    <property type="term" value="F:zinc ion binding"/>
    <property type="evidence" value="ECO:0007669"/>
    <property type="project" value="UniProtKB-KW"/>
</dbReference>
<reference evidence="6" key="1">
    <citation type="journal article" date="2023" name="Plant J.">
        <title>Genome sequences and population genomics provide insights into the demographic history, inbreeding, and mutation load of two 'living fossil' tree species of Dipteronia.</title>
        <authorList>
            <person name="Feng Y."/>
            <person name="Comes H.P."/>
            <person name="Chen J."/>
            <person name="Zhu S."/>
            <person name="Lu R."/>
            <person name="Zhang X."/>
            <person name="Li P."/>
            <person name="Qiu J."/>
            <person name="Olsen K.M."/>
            <person name="Qiu Y."/>
        </authorList>
    </citation>
    <scope>NUCLEOTIDE SEQUENCE</scope>
    <source>
        <strain evidence="6">KIB01</strain>
    </source>
</reference>
<dbReference type="Pfam" id="PF04434">
    <property type="entry name" value="SWIM"/>
    <property type="match status" value="1"/>
</dbReference>
<keyword evidence="7" id="KW-1185">Reference proteome</keyword>
<keyword evidence="1" id="KW-0479">Metal-binding</keyword>
<feature type="domain" description="SWIM-type" evidence="5">
    <location>
        <begin position="315"/>
        <end position="347"/>
    </location>
</feature>
<evidence type="ECO:0000313" key="7">
    <source>
        <dbReference type="Proteomes" id="UP001280121"/>
    </source>
</evidence>
<dbReference type="Pfam" id="PF03108">
    <property type="entry name" value="DBD_Tnp_Mut"/>
    <property type="match status" value="1"/>
</dbReference>
<accession>A0AAE0CTQ5</accession>
<comment type="caution">
    <text evidence="6">The sequence shown here is derived from an EMBL/GenBank/DDBJ whole genome shotgun (WGS) entry which is preliminary data.</text>
</comment>
<dbReference type="InterPro" id="IPR007527">
    <property type="entry name" value="Znf_SWIM"/>
</dbReference>
<evidence type="ECO:0000256" key="2">
    <source>
        <dbReference type="ARBA" id="ARBA00022771"/>
    </source>
</evidence>
<dbReference type="Proteomes" id="UP001280121">
    <property type="component" value="Unassembled WGS sequence"/>
</dbReference>
<dbReference type="InterPro" id="IPR004332">
    <property type="entry name" value="Transposase_MuDR"/>
</dbReference>
<name>A0AAE0CTQ5_9ROSI</name>
<protein>
    <recommendedName>
        <fullName evidence="5">SWIM-type domain-containing protein</fullName>
    </recommendedName>
</protein>
<dbReference type="PANTHER" id="PTHR31973">
    <property type="entry name" value="POLYPROTEIN, PUTATIVE-RELATED"/>
    <property type="match status" value="1"/>
</dbReference>
<keyword evidence="3" id="KW-0862">Zinc</keyword>
<dbReference type="PANTHER" id="PTHR31973:SF187">
    <property type="entry name" value="MUTATOR TRANSPOSASE MUDRA PROTEIN"/>
    <property type="match status" value="1"/>
</dbReference>
<evidence type="ECO:0000313" key="6">
    <source>
        <dbReference type="EMBL" id="KAK2663101.1"/>
    </source>
</evidence>